<name>A8MBE4_CALMQ</name>
<dbReference type="PANTHER" id="PTHR34237:SF4">
    <property type="entry name" value="PAREP1 FAMILY PROTEIN"/>
    <property type="match status" value="1"/>
</dbReference>
<dbReference type="HOGENOM" id="CLU_115256_0_0_2"/>
<dbReference type="Proteomes" id="UP000001137">
    <property type="component" value="Chromosome"/>
</dbReference>
<dbReference type="SUPFAM" id="SSF158372">
    <property type="entry name" value="AF1782-like"/>
    <property type="match status" value="1"/>
</dbReference>
<dbReference type="EMBL" id="CP000852">
    <property type="protein sequence ID" value="ABW01234.1"/>
    <property type="molecule type" value="Genomic_DNA"/>
</dbReference>
<protein>
    <submittedName>
        <fullName evidence="1">PaREP1 protein</fullName>
    </submittedName>
</protein>
<gene>
    <name evidence="1" type="ordered locus">Cmaq_0388</name>
</gene>
<accession>A8MBE4</accession>
<dbReference type="InterPro" id="IPR036809">
    <property type="entry name" value="AF1782-like_sf"/>
</dbReference>
<dbReference type="AlphaFoldDB" id="A8MBE4"/>
<keyword evidence="2" id="KW-1185">Reference proteome</keyword>
<dbReference type="Gene3D" id="1.20.120.330">
    <property type="entry name" value="Nucleotidyltransferases domain 2"/>
    <property type="match status" value="1"/>
</dbReference>
<dbReference type="KEGG" id="cma:Cmaq_0388"/>
<evidence type="ECO:0000313" key="2">
    <source>
        <dbReference type="Proteomes" id="UP000001137"/>
    </source>
</evidence>
<dbReference type="Pfam" id="PF05942">
    <property type="entry name" value="PaREP1"/>
    <property type="match status" value="1"/>
</dbReference>
<reference evidence="1 2" key="1">
    <citation type="submission" date="2007-10" db="EMBL/GenBank/DDBJ databases">
        <title>Complete sequence of Caldivirga maquilingensis IC-167.</title>
        <authorList>
            <consortium name="US DOE Joint Genome Institute"/>
            <person name="Copeland A."/>
            <person name="Lucas S."/>
            <person name="Lapidus A."/>
            <person name="Barry K."/>
            <person name="Glavina del Rio T."/>
            <person name="Dalin E."/>
            <person name="Tice H."/>
            <person name="Pitluck S."/>
            <person name="Saunders E."/>
            <person name="Brettin T."/>
            <person name="Bruce D."/>
            <person name="Detter J.C."/>
            <person name="Han C."/>
            <person name="Schmutz J."/>
            <person name="Larimer F."/>
            <person name="Land M."/>
            <person name="Hauser L."/>
            <person name="Kyrpides N."/>
            <person name="Ivanova N."/>
            <person name="Biddle J.F."/>
            <person name="Zhang Z."/>
            <person name="Fitz-Gibbon S.T."/>
            <person name="Lowe T.M."/>
            <person name="Saltikov C."/>
            <person name="House C.H."/>
            <person name="Richardson P."/>
        </authorList>
    </citation>
    <scope>NUCLEOTIDE SEQUENCE [LARGE SCALE GENOMIC DNA]</scope>
    <source>
        <strain evidence="2">ATCC 700844 / DSM 13496 / JCM 10307 / IC-167</strain>
    </source>
</reference>
<proteinExistence type="predicted"/>
<dbReference type="eggNOG" id="arCOG03721">
    <property type="taxonomic scope" value="Archaea"/>
</dbReference>
<organism evidence="1 2">
    <name type="scientific">Caldivirga maquilingensis (strain ATCC 700844 / DSM 13496 / JCM 10307 / IC-167)</name>
    <dbReference type="NCBI Taxonomy" id="397948"/>
    <lineage>
        <taxon>Archaea</taxon>
        <taxon>Thermoproteota</taxon>
        <taxon>Thermoprotei</taxon>
        <taxon>Thermoproteales</taxon>
        <taxon>Thermoproteaceae</taxon>
        <taxon>Caldivirga</taxon>
    </lineage>
</organism>
<dbReference type="InterPro" id="IPR010268">
    <property type="entry name" value="PaREP1"/>
</dbReference>
<dbReference type="OrthoDB" id="40236at2157"/>
<dbReference type="PANTHER" id="PTHR34237">
    <property type="entry name" value="PAREP8-RELATED"/>
    <property type="match status" value="1"/>
</dbReference>
<sequence length="157" mass="18227">MSSIEELIKKLTSRGIDVTELLLDALSMQDPEESMRERIAVAEKYLSEAKQYIDKGDAVQASEKAYKAAEEVIKALAEKHRTPEYQEFLREGRWYTYMLGMASKTLTKELGYWVLDGWNTAYDLHVWGFHEGKYTINHVKVSIMKIEEIIKEAKKLF</sequence>
<evidence type="ECO:0000313" key="1">
    <source>
        <dbReference type="EMBL" id="ABW01234.1"/>
    </source>
</evidence>